<feature type="domain" description="DUF4211" evidence="2">
    <location>
        <begin position="394"/>
        <end position="528"/>
    </location>
</feature>
<gene>
    <name evidence="3" type="ORF">IMSHALPRED_006496</name>
</gene>
<feature type="compositionally biased region" description="Acidic residues" evidence="1">
    <location>
        <begin position="297"/>
        <end position="311"/>
    </location>
</feature>
<feature type="compositionally biased region" description="Basic and acidic residues" evidence="1">
    <location>
        <begin position="106"/>
        <end position="116"/>
    </location>
</feature>
<evidence type="ECO:0000256" key="1">
    <source>
        <dbReference type="SAM" id="MobiDB-lite"/>
    </source>
</evidence>
<dbReference type="Proteomes" id="UP000664534">
    <property type="component" value="Unassembled WGS sequence"/>
</dbReference>
<protein>
    <recommendedName>
        <fullName evidence="2">DUF4211 domain-containing protein</fullName>
    </recommendedName>
</protein>
<accession>A0A8H3HYJ9</accession>
<sequence length="655" mass="73256">MSQRRSSRKKRQTQLSFTPLPSSSPAASQYPEQIQHRAASVRYDGISSPTKKRRIGGSTPLGTPSSRASSNVGSPFGAQRVQVVIPSPSRSSSQLPTPAASSQVEVAKEPESENKNPHSGNLSEQNPGSRSAQSIGGANTLSDHDGQLSVGSTSDEDDMPVRSVRRTRPAPIILSSDDSEQTQTPQKPVTPMRRSGMFQGNPQTRSSPFETDSEVHTRKLRQKLSISPCSTRATNDEITAKAEPLEARRTKKIVKSIVISDESEDSSEGVVVTPVRKRKTAAQIESPTPKIDHEQGEESSSDLQGELEDLQEIGTPSRNTRTRRGPIVSERSKRQQRLEELRRRRAGIKEPSQEEDEEDEQDEEEGIDETDLSGPEPIHHAMRRGGNLDQYEDDFVDDEDDKVGVDLGVAGVPLEFTYHANKKPFEHFKTEIEWMVHNKLNPAFDRYDEMYELAHRKLDKEVEGFAGSKFSSSVWGEDFSKALKARPELSTVDVPTMLEHKCDACRRSNHPPKHKITFSGEPYNRDTLETVEHDEEDEDDDTDDSDDDESSSTEEGETFFVGRFCCANAEMAHALHHWRHALNQTVLSWLVAEGHLSPAKIVERDNLRQKKRQKATNKIVDGMEESGVMKMLYRLFKENLAAARDAKPERFSNGH</sequence>
<feature type="region of interest" description="Disordered" evidence="1">
    <location>
        <begin position="260"/>
        <end position="383"/>
    </location>
</feature>
<feature type="compositionally biased region" description="Basic residues" evidence="1">
    <location>
        <begin position="1"/>
        <end position="12"/>
    </location>
</feature>
<dbReference type="InterPro" id="IPR025451">
    <property type="entry name" value="DUF4211"/>
</dbReference>
<reference evidence="3" key="1">
    <citation type="submission" date="2021-03" db="EMBL/GenBank/DDBJ databases">
        <authorList>
            <person name="Tagirdzhanova G."/>
        </authorList>
    </citation>
    <scope>NUCLEOTIDE SEQUENCE</scope>
</reference>
<feature type="region of interest" description="Disordered" evidence="1">
    <location>
        <begin position="532"/>
        <end position="555"/>
    </location>
</feature>
<feature type="compositionally biased region" description="Polar residues" evidence="1">
    <location>
        <begin position="117"/>
        <end position="141"/>
    </location>
</feature>
<organism evidence="3 4">
    <name type="scientific">Imshaugia aleurites</name>
    <dbReference type="NCBI Taxonomy" id="172621"/>
    <lineage>
        <taxon>Eukaryota</taxon>
        <taxon>Fungi</taxon>
        <taxon>Dikarya</taxon>
        <taxon>Ascomycota</taxon>
        <taxon>Pezizomycotina</taxon>
        <taxon>Lecanoromycetes</taxon>
        <taxon>OSLEUM clade</taxon>
        <taxon>Lecanoromycetidae</taxon>
        <taxon>Lecanorales</taxon>
        <taxon>Lecanorineae</taxon>
        <taxon>Parmeliaceae</taxon>
        <taxon>Imshaugia</taxon>
    </lineage>
</organism>
<keyword evidence="4" id="KW-1185">Reference proteome</keyword>
<feature type="compositionally biased region" description="Polar residues" evidence="1">
    <location>
        <begin position="13"/>
        <end position="32"/>
    </location>
</feature>
<dbReference type="PANTHER" id="PTHR14689:SF0">
    <property type="entry name" value="COILED-COIL DOMAIN-CONTAINING PROTEIN 82"/>
    <property type="match status" value="1"/>
</dbReference>
<feature type="region of interest" description="Disordered" evidence="1">
    <location>
        <begin position="1"/>
        <end position="218"/>
    </location>
</feature>
<comment type="caution">
    <text evidence="3">The sequence shown here is derived from an EMBL/GenBank/DDBJ whole genome shotgun (WGS) entry which is preliminary data.</text>
</comment>
<feature type="compositionally biased region" description="Polar residues" evidence="1">
    <location>
        <begin position="60"/>
        <end position="73"/>
    </location>
</feature>
<dbReference type="EMBL" id="CAJPDT010000004">
    <property type="protein sequence ID" value="CAF9907792.1"/>
    <property type="molecule type" value="Genomic_DNA"/>
</dbReference>
<name>A0A8H3HYJ9_9LECA</name>
<dbReference type="OrthoDB" id="21499at2759"/>
<proteinExistence type="predicted"/>
<feature type="compositionally biased region" description="Acidic residues" evidence="1">
    <location>
        <begin position="353"/>
        <end position="371"/>
    </location>
</feature>
<evidence type="ECO:0000259" key="2">
    <source>
        <dbReference type="Pfam" id="PF13926"/>
    </source>
</evidence>
<dbReference type="AlphaFoldDB" id="A0A8H3HYJ9"/>
<dbReference type="PANTHER" id="PTHR14689">
    <property type="entry name" value="PHORBOL-ESTER_DAG-TYPE DOMAIN-CONTAINING PROTEIN"/>
    <property type="match status" value="1"/>
</dbReference>
<evidence type="ECO:0000313" key="4">
    <source>
        <dbReference type="Proteomes" id="UP000664534"/>
    </source>
</evidence>
<dbReference type="GO" id="GO:0005634">
    <property type="term" value="C:nucleus"/>
    <property type="evidence" value="ECO:0007669"/>
    <property type="project" value="TreeGrafter"/>
</dbReference>
<feature type="compositionally biased region" description="Polar residues" evidence="1">
    <location>
        <begin position="88"/>
        <end position="104"/>
    </location>
</feature>
<dbReference type="Pfam" id="PF13926">
    <property type="entry name" value="DUF4211"/>
    <property type="match status" value="1"/>
</dbReference>
<feature type="compositionally biased region" description="Basic and acidic residues" evidence="1">
    <location>
        <begin position="330"/>
        <end position="352"/>
    </location>
</feature>
<evidence type="ECO:0000313" key="3">
    <source>
        <dbReference type="EMBL" id="CAF9907792.1"/>
    </source>
</evidence>
<feature type="compositionally biased region" description="Polar residues" evidence="1">
    <location>
        <begin position="198"/>
        <end position="210"/>
    </location>
</feature>